<feature type="domain" description="DRBM" evidence="5">
    <location>
        <begin position="333"/>
        <end position="401"/>
    </location>
</feature>
<keyword evidence="2 3" id="KW-0694">RNA-binding</keyword>
<evidence type="ECO:0000259" key="5">
    <source>
        <dbReference type="PROSITE" id="PS50137"/>
    </source>
</evidence>
<sequence>MYKSKLQELCHRLGLPLPEYTVTRKGPDHDSKFQAQVTVNGVSFHSTPDKCKTCKEAENLAAHFAFEYFSHNPPVPSTIDPSLTEAHSHPAADPGVLPKVTSSHPDPVGSHETHDSDPLAGPQPVMGDDPSFPSKISAGAYKPKLLELCRKYRWKQPEYKTAKEGPDHMPRFAATVVVNDVAYVTPHQCRSSKEATNLAACVAFNQLARLGFSSTADHIDIKVHQNNKRNAQPSDIRSTSLASREPSNSSEVLHVYKNQLQQYAQKQGLPLPQYSCETEGPPHDRRFRSRVAFSGKFYECQQFFTTLKEAEQAAAKVAVEAICPDEIQKGGGLFKTLLQELAQKLGFLFPTYKTVQSGPPHDTTFSSVVQIDEESYQGQPAKTKKQAELNAAEIAYNTLINCSDKCTKRQKTSTIPGTHIPHPPSTHNFSLCQ</sequence>
<evidence type="ECO:0000256" key="1">
    <source>
        <dbReference type="ARBA" id="ARBA00022737"/>
    </source>
</evidence>
<organism evidence="6 7">
    <name type="scientific">Cuscuta epithymum</name>
    <dbReference type="NCBI Taxonomy" id="186058"/>
    <lineage>
        <taxon>Eukaryota</taxon>
        <taxon>Viridiplantae</taxon>
        <taxon>Streptophyta</taxon>
        <taxon>Embryophyta</taxon>
        <taxon>Tracheophyta</taxon>
        <taxon>Spermatophyta</taxon>
        <taxon>Magnoliopsida</taxon>
        <taxon>eudicotyledons</taxon>
        <taxon>Gunneridae</taxon>
        <taxon>Pentapetalae</taxon>
        <taxon>asterids</taxon>
        <taxon>lamiids</taxon>
        <taxon>Solanales</taxon>
        <taxon>Convolvulaceae</taxon>
        <taxon>Cuscuteae</taxon>
        <taxon>Cuscuta</taxon>
        <taxon>Cuscuta subgen. Cuscuta</taxon>
    </lineage>
</organism>
<dbReference type="PANTHER" id="PTHR46031:SF16">
    <property type="entry name" value="DOUBLE-STRANDED RNA-BINDING PROTEIN 4"/>
    <property type="match status" value="1"/>
</dbReference>
<gene>
    <name evidence="6" type="ORF">CEPIT_LOCUS10826</name>
</gene>
<feature type="region of interest" description="Disordered" evidence="4">
    <location>
        <begin position="77"/>
        <end position="131"/>
    </location>
</feature>
<dbReference type="InterPro" id="IPR014720">
    <property type="entry name" value="dsRBD_dom"/>
</dbReference>
<keyword evidence="1" id="KW-0677">Repeat</keyword>
<feature type="domain" description="DRBM" evidence="5">
    <location>
        <begin position="255"/>
        <end position="324"/>
    </location>
</feature>
<dbReference type="Proteomes" id="UP001152523">
    <property type="component" value="Unassembled WGS sequence"/>
</dbReference>
<feature type="region of interest" description="Disordered" evidence="4">
    <location>
        <begin position="225"/>
        <end position="249"/>
    </location>
</feature>
<evidence type="ECO:0000313" key="6">
    <source>
        <dbReference type="EMBL" id="CAH9089416.1"/>
    </source>
</evidence>
<feature type="compositionally biased region" description="Polar residues" evidence="4">
    <location>
        <begin position="228"/>
        <end position="249"/>
    </location>
</feature>
<feature type="domain" description="DRBM" evidence="5">
    <location>
        <begin position="140"/>
        <end position="209"/>
    </location>
</feature>
<evidence type="ECO:0000313" key="7">
    <source>
        <dbReference type="Proteomes" id="UP001152523"/>
    </source>
</evidence>
<protein>
    <recommendedName>
        <fullName evidence="5">DRBM domain-containing protein</fullName>
    </recommendedName>
</protein>
<accession>A0AAV0CZF6</accession>
<dbReference type="Gene3D" id="3.30.160.20">
    <property type="match status" value="4"/>
</dbReference>
<dbReference type="EMBL" id="CAMAPF010000062">
    <property type="protein sequence ID" value="CAH9089416.1"/>
    <property type="molecule type" value="Genomic_DNA"/>
</dbReference>
<dbReference type="GO" id="GO:0003723">
    <property type="term" value="F:RNA binding"/>
    <property type="evidence" value="ECO:0007669"/>
    <property type="project" value="UniProtKB-UniRule"/>
</dbReference>
<dbReference type="PROSITE" id="PS50137">
    <property type="entry name" value="DS_RBD"/>
    <property type="match status" value="4"/>
</dbReference>
<dbReference type="SUPFAM" id="SSF54768">
    <property type="entry name" value="dsRNA-binding domain-like"/>
    <property type="match status" value="4"/>
</dbReference>
<dbReference type="SMART" id="SM00358">
    <property type="entry name" value="DSRM"/>
    <property type="match status" value="4"/>
</dbReference>
<keyword evidence="7" id="KW-1185">Reference proteome</keyword>
<comment type="caution">
    <text evidence="6">The sequence shown here is derived from an EMBL/GenBank/DDBJ whole genome shotgun (WGS) entry which is preliminary data.</text>
</comment>
<evidence type="ECO:0000256" key="4">
    <source>
        <dbReference type="SAM" id="MobiDB-lite"/>
    </source>
</evidence>
<reference evidence="6" key="1">
    <citation type="submission" date="2022-07" db="EMBL/GenBank/DDBJ databases">
        <authorList>
            <person name="Macas J."/>
            <person name="Novak P."/>
            <person name="Neumann P."/>
        </authorList>
    </citation>
    <scope>NUCLEOTIDE SEQUENCE</scope>
</reference>
<feature type="region of interest" description="Disordered" evidence="4">
    <location>
        <begin position="411"/>
        <end position="433"/>
    </location>
</feature>
<dbReference type="PANTHER" id="PTHR46031">
    <property type="match status" value="1"/>
</dbReference>
<dbReference type="AlphaFoldDB" id="A0AAV0CZF6"/>
<feature type="domain" description="DRBM" evidence="5">
    <location>
        <begin position="1"/>
        <end position="71"/>
    </location>
</feature>
<evidence type="ECO:0000256" key="3">
    <source>
        <dbReference type="PROSITE-ProRule" id="PRU00266"/>
    </source>
</evidence>
<name>A0AAV0CZF6_9ASTE</name>
<proteinExistence type="predicted"/>
<evidence type="ECO:0000256" key="2">
    <source>
        <dbReference type="ARBA" id="ARBA00022884"/>
    </source>
</evidence>
<dbReference type="Pfam" id="PF00035">
    <property type="entry name" value="dsrm"/>
    <property type="match status" value="4"/>
</dbReference>